<comment type="similarity">
    <text evidence="7">Belongs to the binding-protein-dependent transport system permease family.</text>
</comment>
<dbReference type="PANTHER" id="PTHR30193:SF37">
    <property type="entry name" value="INNER MEMBRANE ABC TRANSPORTER PERMEASE PROTEIN YCJO"/>
    <property type="match status" value="1"/>
</dbReference>
<dbReference type="PROSITE" id="PS50928">
    <property type="entry name" value="ABC_TM1"/>
    <property type="match status" value="1"/>
</dbReference>
<feature type="transmembrane region" description="Helical" evidence="7">
    <location>
        <begin position="178"/>
        <end position="200"/>
    </location>
</feature>
<dbReference type="SUPFAM" id="SSF160964">
    <property type="entry name" value="MalF N-terminal region-like"/>
    <property type="match status" value="1"/>
</dbReference>
<evidence type="ECO:0000256" key="3">
    <source>
        <dbReference type="ARBA" id="ARBA00022475"/>
    </source>
</evidence>
<protein>
    <submittedName>
        <fullName evidence="9">Sugar ABC transporter permease</fullName>
    </submittedName>
</protein>
<dbReference type="InterPro" id="IPR000515">
    <property type="entry name" value="MetI-like"/>
</dbReference>
<evidence type="ECO:0000256" key="1">
    <source>
        <dbReference type="ARBA" id="ARBA00004651"/>
    </source>
</evidence>
<evidence type="ECO:0000256" key="4">
    <source>
        <dbReference type="ARBA" id="ARBA00022692"/>
    </source>
</evidence>
<dbReference type="SUPFAM" id="SSF161098">
    <property type="entry name" value="MetI-like"/>
    <property type="match status" value="1"/>
</dbReference>
<keyword evidence="5 7" id="KW-1133">Transmembrane helix</keyword>
<dbReference type="AlphaFoldDB" id="A0A5C8UUK0"/>
<organism evidence="9 10">
    <name type="scientific">Lacisediminihabitans profunda</name>
    <dbReference type="NCBI Taxonomy" id="2594790"/>
    <lineage>
        <taxon>Bacteria</taxon>
        <taxon>Bacillati</taxon>
        <taxon>Actinomycetota</taxon>
        <taxon>Actinomycetes</taxon>
        <taxon>Micrococcales</taxon>
        <taxon>Microbacteriaceae</taxon>
        <taxon>Lacisediminihabitans</taxon>
    </lineage>
</organism>
<comment type="subcellular location">
    <subcellularLocation>
        <location evidence="1 7">Cell membrane</location>
        <topology evidence="1 7">Multi-pass membrane protein</topology>
    </subcellularLocation>
</comment>
<dbReference type="RefSeq" id="WP_147782902.1">
    <property type="nucleotide sequence ID" value="NZ_VRMG01000005.1"/>
</dbReference>
<dbReference type="EMBL" id="VRMG01000005">
    <property type="protein sequence ID" value="TXN31316.1"/>
    <property type="molecule type" value="Genomic_DNA"/>
</dbReference>
<feature type="transmembrane region" description="Helical" evidence="7">
    <location>
        <begin position="96"/>
        <end position="117"/>
    </location>
</feature>
<evidence type="ECO:0000259" key="8">
    <source>
        <dbReference type="PROSITE" id="PS50928"/>
    </source>
</evidence>
<feature type="transmembrane region" description="Helical" evidence="7">
    <location>
        <begin position="32"/>
        <end position="54"/>
    </location>
</feature>
<accession>A0A5C8UUK0</accession>
<keyword evidence="3" id="KW-1003">Cell membrane</keyword>
<feature type="domain" description="ABC transmembrane type-1" evidence="8">
    <location>
        <begin position="92"/>
        <end position="304"/>
    </location>
</feature>
<evidence type="ECO:0000313" key="10">
    <source>
        <dbReference type="Proteomes" id="UP000321379"/>
    </source>
</evidence>
<keyword evidence="2 7" id="KW-0813">Transport</keyword>
<reference evidence="9 10" key="1">
    <citation type="submission" date="2019-08" db="EMBL/GenBank/DDBJ databases">
        <title>Bacterial whole genome sequence for Glaciihabitans sp. CHu50b-6-2.</title>
        <authorList>
            <person name="Jin L."/>
        </authorList>
    </citation>
    <scope>NUCLEOTIDE SEQUENCE [LARGE SCALE GENOMIC DNA]</scope>
    <source>
        <strain evidence="9 10">CHu50b-6-2</strain>
    </source>
</reference>
<dbReference type="PANTHER" id="PTHR30193">
    <property type="entry name" value="ABC TRANSPORTER PERMEASE PROTEIN"/>
    <property type="match status" value="1"/>
</dbReference>
<evidence type="ECO:0000256" key="5">
    <source>
        <dbReference type="ARBA" id="ARBA00022989"/>
    </source>
</evidence>
<name>A0A5C8UUK0_9MICO</name>
<dbReference type="InterPro" id="IPR051393">
    <property type="entry name" value="ABC_transporter_permease"/>
</dbReference>
<evidence type="ECO:0000256" key="7">
    <source>
        <dbReference type="RuleBase" id="RU363032"/>
    </source>
</evidence>
<dbReference type="GO" id="GO:0005886">
    <property type="term" value="C:plasma membrane"/>
    <property type="evidence" value="ECO:0007669"/>
    <property type="project" value="UniProtKB-SubCell"/>
</dbReference>
<keyword evidence="4 7" id="KW-0812">Transmembrane</keyword>
<dbReference type="Pfam" id="PF00528">
    <property type="entry name" value="BPD_transp_1"/>
    <property type="match status" value="1"/>
</dbReference>
<keyword evidence="6 7" id="KW-0472">Membrane</keyword>
<dbReference type="Proteomes" id="UP000321379">
    <property type="component" value="Unassembled WGS sequence"/>
</dbReference>
<feature type="transmembrane region" description="Helical" evidence="7">
    <location>
        <begin position="285"/>
        <end position="308"/>
    </location>
</feature>
<dbReference type="InterPro" id="IPR035906">
    <property type="entry name" value="MetI-like_sf"/>
</dbReference>
<sequence>MTQASTPAATVAAATGPRAAPRSARLRTRGGGLINLLYLPAVLLFVVFTVYPLLSGVGFSFTDWDGYSPDRAFVALQNYLRLFQDDTFRLVLLNTFGYGIGSTVLQQLLGLALAVALDRPFRGRSAARAIIYLPVLVSPVIMGTMYYLLFQYNQGAFNDIVVLFGGARVAWLSDQTAAVAIIMVVNSLQFVGISMIIYLAGLQAIPTSYYEAAMLDGAGAWQRFTAITLPLLQPAFATSIVLNLIGGLKLFDVIKVMTGGGPGYTTNSVSTLIGVTYFENQSAGYASAMGIVLFIIIAIFTLALNALLNRRRLEQQ</sequence>
<feature type="transmembrane region" description="Helical" evidence="7">
    <location>
        <begin position="129"/>
        <end position="149"/>
    </location>
</feature>
<evidence type="ECO:0000256" key="2">
    <source>
        <dbReference type="ARBA" id="ARBA00022448"/>
    </source>
</evidence>
<dbReference type="Gene3D" id="1.10.3720.10">
    <property type="entry name" value="MetI-like"/>
    <property type="match status" value="1"/>
</dbReference>
<proteinExistence type="inferred from homology"/>
<evidence type="ECO:0000256" key="6">
    <source>
        <dbReference type="ARBA" id="ARBA00023136"/>
    </source>
</evidence>
<comment type="caution">
    <text evidence="9">The sequence shown here is derived from an EMBL/GenBank/DDBJ whole genome shotgun (WGS) entry which is preliminary data.</text>
</comment>
<dbReference type="GO" id="GO:0055085">
    <property type="term" value="P:transmembrane transport"/>
    <property type="evidence" value="ECO:0007669"/>
    <property type="project" value="InterPro"/>
</dbReference>
<keyword evidence="10" id="KW-1185">Reference proteome</keyword>
<feature type="transmembrane region" description="Helical" evidence="7">
    <location>
        <begin position="155"/>
        <end position="171"/>
    </location>
</feature>
<dbReference type="CDD" id="cd06261">
    <property type="entry name" value="TM_PBP2"/>
    <property type="match status" value="1"/>
</dbReference>
<gene>
    <name evidence="9" type="ORF">FVP33_07045</name>
</gene>
<evidence type="ECO:0000313" key="9">
    <source>
        <dbReference type="EMBL" id="TXN31316.1"/>
    </source>
</evidence>